<dbReference type="Pfam" id="PF18143">
    <property type="entry name" value="HAD_SAK_2"/>
    <property type="match status" value="1"/>
</dbReference>
<dbReference type="EMBL" id="JAAFYZ010000231">
    <property type="protein sequence ID" value="MBS2553096.1"/>
    <property type="molecule type" value="Genomic_DNA"/>
</dbReference>
<gene>
    <name evidence="1" type="ORF">KGQ19_40210</name>
</gene>
<comment type="caution">
    <text evidence="1">The sequence shown here is derived from an EMBL/GenBank/DDBJ whole genome shotgun (WGS) entry which is preliminary data.</text>
</comment>
<keyword evidence="2" id="KW-1185">Reference proteome</keyword>
<evidence type="ECO:0000313" key="2">
    <source>
        <dbReference type="Proteomes" id="UP000730482"/>
    </source>
</evidence>
<evidence type="ECO:0000313" key="1">
    <source>
        <dbReference type="EMBL" id="MBS2553096.1"/>
    </source>
</evidence>
<proteinExistence type="predicted"/>
<protein>
    <recommendedName>
        <fullName evidence="3">Secreted protein</fullName>
    </recommendedName>
</protein>
<name>A0ABS5L444_9ACTN</name>
<reference evidence="1 2" key="1">
    <citation type="submission" date="2020-02" db="EMBL/GenBank/DDBJ databases">
        <title>Acidophilic actinobacteria isolated from forest soil.</title>
        <authorList>
            <person name="Golinska P."/>
        </authorList>
    </citation>
    <scope>NUCLEOTIDE SEQUENCE [LARGE SCALE GENOMIC DNA]</scope>
    <source>
        <strain evidence="1 2">NL8</strain>
    </source>
</reference>
<sequence>MPRPVLLLDVDGVLNPYSAVECPPGFAEHDLFPGAEPVRLCRVHGVWINRLRQTFDVVWATSWNHDANRLLAPLLGVTPLPLAHMPSPPFHPREKVRVIARFVGTRPAVWIDDQHPPEARTWSSARPQPTLLIPVDPATGLTREAVDRALEWARDDDPSATG</sequence>
<evidence type="ECO:0008006" key="3">
    <source>
        <dbReference type="Google" id="ProtNLM"/>
    </source>
</evidence>
<dbReference type="Proteomes" id="UP000730482">
    <property type="component" value="Unassembled WGS sequence"/>
</dbReference>
<accession>A0ABS5L444</accession>
<organism evidence="1 2">
    <name type="scientific">Catenulispora pinistramenti</name>
    <dbReference type="NCBI Taxonomy" id="2705254"/>
    <lineage>
        <taxon>Bacteria</taxon>
        <taxon>Bacillati</taxon>
        <taxon>Actinomycetota</taxon>
        <taxon>Actinomycetes</taxon>
        <taxon>Catenulisporales</taxon>
        <taxon>Catenulisporaceae</taxon>
        <taxon>Catenulispora</taxon>
    </lineage>
</organism>
<dbReference type="RefSeq" id="WP_212019313.1">
    <property type="nucleotide sequence ID" value="NZ_JAAFYZ010000231.1"/>
</dbReference>